<sequence>MSVDTDIDTPLETIKYAFAQMREMPSEMTLRLPPVPVGPVDRVIDLAQIYEAVHGAGVDPAFRALVWAQVIRLARRRQTGWFLVAAGLAYPKLVHKSQLLAANFPGDTTEDQADLIEAFLTAIRDIDVEDLSIPDLAATAAWRAFTAVRRERRREETAPVSMPMASESAAPAPEVEHVDILLARAVRLDVITADEAEYIGRSYMEDTPIEEIVAWAGISRATFFRYRTAAETRLVAAIRDGRL</sequence>
<accession>A0ABP5G3T7</accession>
<organism evidence="1 2">
    <name type="scientific">Catenulispora yoronensis</name>
    <dbReference type="NCBI Taxonomy" id="450799"/>
    <lineage>
        <taxon>Bacteria</taxon>
        <taxon>Bacillati</taxon>
        <taxon>Actinomycetota</taxon>
        <taxon>Actinomycetes</taxon>
        <taxon>Catenulisporales</taxon>
        <taxon>Catenulisporaceae</taxon>
        <taxon>Catenulispora</taxon>
    </lineage>
</organism>
<comment type="caution">
    <text evidence="1">The sequence shown here is derived from an EMBL/GenBank/DDBJ whole genome shotgun (WGS) entry which is preliminary data.</text>
</comment>
<gene>
    <name evidence="1" type="ORF">GCM10009839_46570</name>
</gene>
<dbReference type="EMBL" id="BAAAQN010000028">
    <property type="protein sequence ID" value="GAA2039329.1"/>
    <property type="molecule type" value="Genomic_DNA"/>
</dbReference>
<keyword evidence="2" id="KW-1185">Reference proteome</keyword>
<protein>
    <submittedName>
        <fullName evidence="1">Uncharacterized protein</fullName>
    </submittedName>
</protein>
<evidence type="ECO:0000313" key="2">
    <source>
        <dbReference type="Proteomes" id="UP001500751"/>
    </source>
</evidence>
<dbReference type="Proteomes" id="UP001500751">
    <property type="component" value="Unassembled WGS sequence"/>
</dbReference>
<dbReference type="RefSeq" id="WP_344667760.1">
    <property type="nucleotide sequence ID" value="NZ_BAAAQN010000028.1"/>
</dbReference>
<reference evidence="2" key="1">
    <citation type="journal article" date="2019" name="Int. J. Syst. Evol. Microbiol.">
        <title>The Global Catalogue of Microorganisms (GCM) 10K type strain sequencing project: providing services to taxonomists for standard genome sequencing and annotation.</title>
        <authorList>
            <consortium name="The Broad Institute Genomics Platform"/>
            <consortium name="The Broad Institute Genome Sequencing Center for Infectious Disease"/>
            <person name="Wu L."/>
            <person name="Ma J."/>
        </authorList>
    </citation>
    <scope>NUCLEOTIDE SEQUENCE [LARGE SCALE GENOMIC DNA]</scope>
    <source>
        <strain evidence="2">JCM 16014</strain>
    </source>
</reference>
<evidence type="ECO:0000313" key="1">
    <source>
        <dbReference type="EMBL" id="GAA2039329.1"/>
    </source>
</evidence>
<proteinExistence type="predicted"/>
<name>A0ABP5G3T7_9ACTN</name>